<dbReference type="InterPro" id="IPR036910">
    <property type="entry name" value="HMG_box_dom_sf"/>
</dbReference>
<feature type="compositionally biased region" description="Polar residues" evidence="2">
    <location>
        <begin position="287"/>
        <end position="296"/>
    </location>
</feature>
<evidence type="ECO:0000256" key="2">
    <source>
        <dbReference type="SAM" id="MobiDB-lite"/>
    </source>
</evidence>
<keyword evidence="1" id="KW-0175">Coiled coil</keyword>
<feature type="region of interest" description="Disordered" evidence="2">
    <location>
        <begin position="267"/>
        <end position="296"/>
    </location>
</feature>
<organism evidence="3 4">
    <name type="scientific">Gigaspora margarita</name>
    <dbReference type="NCBI Taxonomy" id="4874"/>
    <lineage>
        <taxon>Eukaryota</taxon>
        <taxon>Fungi</taxon>
        <taxon>Fungi incertae sedis</taxon>
        <taxon>Mucoromycota</taxon>
        <taxon>Glomeromycotina</taxon>
        <taxon>Glomeromycetes</taxon>
        <taxon>Diversisporales</taxon>
        <taxon>Gigasporaceae</taxon>
        <taxon>Gigaspora</taxon>
    </lineage>
</organism>
<gene>
    <name evidence="3" type="ORF">GMARGA_LOCUS23176</name>
</gene>
<evidence type="ECO:0000313" key="4">
    <source>
        <dbReference type="Proteomes" id="UP000789901"/>
    </source>
</evidence>
<feature type="coiled-coil region" evidence="1">
    <location>
        <begin position="374"/>
        <end position="424"/>
    </location>
</feature>
<feature type="compositionally biased region" description="Low complexity" evidence="2">
    <location>
        <begin position="267"/>
        <end position="286"/>
    </location>
</feature>
<accession>A0ABN7VVC4</accession>
<protein>
    <submittedName>
        <fullName evidence="3">19889_t:CDS:1</fullName>
    </submittedName>
</protein>
<keyword evidence="4" id="KW-1185">Reference proteome</keyword>
<sequence length="436" mass="50934">MKGKTKHKLFPVNYENLIAITALHYKKLRKLKSSFIKYRTAIHYYLKDNNFNYSCSVISKLSSKLWRKESTSIKLVYKRLNEATKKCDSNERHNSLVNQKSSNYTANFKVSFKQQKLAPLTNCVIFSEGLLNFYSKLLFDYKRIQKLEKEFSDTLEKVNHYLYDKELFRFEMGKPKSKRDIQKSKNEQDVKNYKIFYGNSPNLFPLKKEGLISYTVNLVNKNLKPSTYRQYIRHIKNHHIDTEGSWNYKEFDPVINNGLNKLNAKSLSNNSTLNSQSSSPTQPAQSFTFQHNQGPLNHTMQIPLDENTFLQNIVPSQLGQTTLQEFYSPLDQLQYLSGSNPAAYTISSQLDQDNNILLTSMQLEQPTNHVQEVRNLLNKEVQELIERLNQVQNSLSQEVREFIINTLNQKVQELDLSLNEVLQDFKTRLNDIIQNI</sequence>
<dbReference type="Proteomes" id="UP000789901">
    <property type="component" value="Unassembled WGS sequence"/>
</dbReference>
<proteinExistence type="predicted"/>
<evidence type="ECO:0000313" key="3">
    <source>
        <dbReference type="EMBL" id="CAG8801380.1"/>
    </source>
</evidence>
<name>A0ABN7VVC4_GIGMA</name>
<dbReference type="EMBL" id="CAJVQB010023237">
    <property type="protein sequence ID" value="CAG8801380.1"/>
    <property type="molecule type" value="Genomic_DNA"/>
</dbReference>
<comment type="caution">
    <text evidence="3">The sequence shown here is derived from an EMBL/GenBank/DDBJ whole genome shotgun (WGS) entry which is preliminary data.</text>
</comment>
<evidence type="ECO:0000256" key="1">
    <source>
        <dbReference type="SAM" id="Coils"/>
    </source>
</evidence>
<dbReference type="SUPFAM" id="SSF47095">
    <property type="entry name" value="HMG-box"/>
    <property type="match status" value="1"/>
</dbReference>
<reference evidence="3 4" key="1">
    <citation type="submission" date="2021-06" db="EMBL/GenBank/DDBJ databases">
        <authorList>
            <person name="Kallberg Y."/>
            <person name="Tangrot J."/>
            <person name="Rosling A."/>
        </authorList>
    </citation>
    <scope>NUCLEOTIDE SEQUENCE [LARGE SCALE GENOMIC DNA]</scope>
    <source>
        <strain evidence="3 4">120-4 pot B 10/14</strain>
    </source>
</reference>